<keyword evidence="5" id="KW-0819">tRNA processing</keyword>
<dbReference type="InterPro" id="IPR012796">
    <property type="entry name" value="Lysidine-tRNA-synth_C"/>
</dbReference>
<dbReference type="Pfam" id="PF01171">
    <property type="entry name" value="ATP_bind_3"/>
    <property type="match status" value="1"/>
</dbReference>
<evidence type="ECO:0000256" key="6">
    <source>
        <dbReference type="ARBA" id="ARBA00022741"/>
    </source>
</evidence>
<evidence type="ECO:0000256" key="7">
    <source>
        <dbReference type="ARBA" id="ARBA00022840"/>
    </source>
</evidence>
<gene>
    <name evidence="10" type="ORF">ASZ90_017400</name>
</gene>
<name>A0A0W8E9D1_9ZZZZ</name>
<evidence type="ECO:0000256" key="4">
    <source>
        <dbReference type="ARBA" id="ARBA00022598"/>
    </source>
</evidence>
<protein>
    <recommendedName>
        <fullName evidence="2">tRNA(Ile)-lysidine synthetase</fullName>
        <ecNumber evidence="2">6.3.4.19</ecNumber>
    </recommendedName>
</protein>
<organism evidence="10">
    <name type="scientific">hydrocarbon metagenome</name>
    <dbReference type="NCBI Taxonomy" id="938273"/>
    <lineage>
        <taxon>unclassified sequences</taxon>
        <taxon>metagenomes</taxon>
        <taxon>ecological metagenomes</taxon>
    </lineage>
</organism>
<comment type="subcellular location">
    <subcellularLocation>
        <location evidence="1">Cytoplasm</location>
    </subcellularLocation>
</comment>
<dbReference type="Gene3D" id="1.20.59.20">
    <property type="match status" value="1"/>
</dbReference>
<dbReference type="HAMAP" id="MF_01161">
    <property type="entry name" value="tRNA_Ile_lys_synt"/>
    <property type="match status" value="1"/>
</dbReference>
<sequence>MLQKVNDYIAKNQLFHEGAAVIAAVSGGPDSVALLHILKELVPKLGINLTAAHLNHQLRDEAGEEEEFVRSICQEWQIPFRCQVIDVRKEAADQKKGIEEAARDCRYQYFEELKQELQADYVATAHHRDDQAETILLHMLRGSGIKGLRGILPSHGYLMRPLLGVTRSDIEKYLEENLLSYRMDSSNYDLNFLRNRVRHELIPYLQKEYNPRIIENLDRLGLIAREENQAMETETDRLMRSAVLIKDQGQVVIDNKVFQKIHPAFQRRIILSALGWLQGDDGWSALDVQLIMDLNRKPGSAKKIKLRKNIWVSKVYDQLIIGIPLEINAQYCYPVRAPGSVYIQETGDTFCFAIITMEEYQKGRHHDEIYLDHDKLAPDIFLRSRKAGDRISLPGMKGRKKIKDYFIDKKVPLIDRSRIPLLSSQDEVYAIVGHSISQKVGIDEKTTRVLVIRRELDEKTK</sequence>
<dbReference type="EC" id="6.3.4.19" evidence="2"/>
<dbReference type="NCBIfam" id="TIGR02433">
    <property type="entry name" value="lysidine_TilS_C"/>
    <property type="match status" value="1"/>
</dbReference>
<dbReference type="SMART" id="SM00977">
    <property type="entry name" value="TilS_C"/>
    <property type="match status" value="1"/>
</dbReference>
<dbReference type="GO" id="GO:0008033">
    <property type="term" value="P:tRNA processing"/>
    <property type="evidence" value="ECO:0007669"/>
    <property type="project" value="UniProtKB-KW"/>
</dbReference>
<keyword evidence="4" id="KW-0436">Ligase</keyword>
<dbReference type="EMBL" id="LNQE01001824">
    <property type="protein sequence ID" value="KUG05214.1"/>
    <property type="molecule type" value="Genomic_DNA"/>
</dbReference>
<keyword evidence="3" id="KW-0963">Cytoplasm</keyword>
<dbReference type="SUPFAM" id="SSF52402">
    <property type="entry name" value="Adenine nucleotide alpha hydrolases-like"/>
    <property type="match status" value="1"/>
</dbReference>
<reference evidence="10" key="1">
    <citation type="journal article" date="2015" name="Proc. Natl. Acad. Sci. U.S.A.">
        <title>Networks of energetic and metabolic interactions define dynamics in microbial communities.</title>
        <authorList>
            <person name="Embree M."/>
            <person name="Liu J.K."/>
            <person name="Al-Bassam M.M."/>
            <person name="Zengler K."/>
        </authorList>
    </citation>
    <scope>NUCLEOTIDE SEQUENCE</scope>
</reference>
<dbReference type="GO" id="GO:0005737">
    <property type="term" value="C:cytoplasm"/>
    <property type="evidence" value="ECO:0007669"/>
    <property type="project" value="UniProtKB-SubCell"/>
</dbReference>
<keyword evidence="7" id="KW-0067">ATP-binding</keyword>
<dbReference type="CDD" id="cd01992">
    <property type="entry name" value="TilS_N"/>
    <property type="match status" value="1"/>
</dbReference>
<dbReference type="InterPro" id="IPR014729">
    <property type="entry name" value="Rossmann-like_a/b/a_fold"/>
</dbReference>
<evidence type="ECO:0000256" key="3">
    <source>
        <dbReference type="ARBA" id="ARBA00022490"/>
    </source>
</evidence>
<evidence type="ECO:0000256" key="5">
    <source>
        <dbReference type="ARBA" id="ARBA00022694"/>
    </source>
</evidence>
<dbReference type="InterPro" id="IPR011063">
    <property type="entry name" value="TilS/TtcA_N"/>
</dbReference>
<dbReference type="Pfam" id="PF11734">
    <property type="entry name" value="TilS_C"/>
    <property type="match status" value="1"/>
</dbReference>
<dbReference type="Gene3D" id="3.40.50.620">
    <property type="entry name" value="HUPs"/>
    <property type="match status" value="1"/>
</dbReference>
<dbReference type="SUPFAM" id="SSF56037">
    <property type="entry name" value="PheT/TilS domain"/>
    <property type="match status" value="1"/>
</dbReference>
<evidence type="ECO:0000256" key="1">
    <source>
        <dbReference type="ARBA" id="ARBA00004496"/>
    </source>
</evidence>
<comment type="catalytic activity">
    <reaction evidence="8">
        <text>cytidine(34) in tRNA(Ile2) + L-lysine + ATP = lysidine(34) in tRNA(Ile2) + AMP + diphosphate + H(+)</text>
        <dbReference type="Rhea" id="RHEA:43744"/>
        <dbReference type="Rhea" id="RHEA-COMP:10625"/>
        <dbReference type="Rhea" id="RHEA-COMP:10670"/>
        <dbReference type="ChEBI" id="CHEBI:15378"/>
        <dbReference type="ChEBI" id="CHEBI:30616"/>
        <dbReference type="ChEBI" id="CHEBI:32551"/>
        <dbReference type="ChEBI" id="CHEBI:33019"/>
        <dbReference type="ChEBI" id="CHEBI:82748"/>
        <dbReference type="ChEBI" id="CHEBI:83665"/>
        <dbReference type="ChEBI" id="CHEBI:456215"/>
        <dbReference type="EC" id="6.3.4.19"/>
    </reaction>
</comment>
<dbReference type="GO" id="GO:0005524">
    <property type="term" value="F:ATP binding"/>
    <property type="evidence" value="ECO:0007669"/>
    <property type="project" value="UniProtKB-KW"/>
</dbReference>
<evidence type="ECO:0000256" key="2">
    <source>
        <dbReference type="ARBA" id="ARBA00013267"/>
    </source>
</evidence>
<comment type="caution">
    <text evidence="10">The sequence shown here is derived from an EMBL/GenBank/DDBJ whole genome shotgun (WGS) entry which is preliminary data.</text>
</comment>
<dbReference type="InterPro" id="IPR012795">
    <property type="entry name" value="tRNA_Ile_lys_synt_N"/>
</dbReference>
<evidence type="ECO:0000313" key="10">
    <source>
        <dbReference type="EMBL" id="KUG05214.1"/>
    </source>
</evidence>
<dbReference type="AlphaFoldDB" id="A0A0W8E9D1"/>
<keyword evidence="6" id="KW-0547">Nucleotide-binding</keyword>
<proteinExistence type="inferred from homology"/>
<feature type="domain" description="Lysidine-tRNA(Ile) synthetase C-terminal" evidence="9">
    <location>
        <begin position="380"/>
        <end position="452"/>
    </location>
</feature>
<dbReference type="PANTHER" id="PTHR43033">
    <property type="entry name" value="TRNA(ILE)-LYSIDINE SYNTHASE-RELATED"/>
    <property type="match status" value="1"/>
</dbReference>
<dbReference type="PANTHER" id="PTHR43033:SF1">
    <property type="entry name" value="TRNA(ILE)-LYSIDINE SYNTHASE-RELATED"/>
    <property type="match status" value="1"/>
</dbReference>
<evidence type="ECO:0000259" key="9">
    <source>
        <dbReference type="SMART" id="SM00977"/>
    </source>
</evidence>
<dbReference type="SUPFAM" id="SSF82829">
    <property type="entry name" value="MesJ substrate recognition domain-like"/>
    <property type="match status" value="1"/>
</dbReference>
<dbReference type="GO" id="GO:0032267">
    <property type="term" value="F:tRNA(Ile)-lysidine synthase activity"/>
    <property type="evidence" value="ECO:0007669"/>
    <property type="project" value="UniProtKB-EC"/>
</dbReference>
<accession>A0A0W8E9D1</accession>
<dbReference type="NCBIfam" id="TIGR02432">
    <property type="entry name" value="lysidine_TilS_N"/>
    <property type="match status" value="1"/>
</dbReference>
<dbReference type="InterPro" id="IPR012094">
    <property type="entry name" value="tRNA_Ile_lys_synt"/>
</dbReference>
<evidence type="ECO:0000256" key="8">
    <source>
        <dbReference type="ARBA" id="ARBA00048539"/>
    </source>
</evidence>